<proteinExistence type="predicted"/>
<dbReference type="AlphaFoldDB" id="A0A8H5F319"/>
<organism evidence="1 2">
    <name type="scientific">Psilocybe cf. subviscida</name>
    <dbReference type="NCBI Taxonomy" id="2480587"/>
    <lineage>
        <taxon>Eukaryota</taxon>
        <taxon>Fungi</taxon>
        <taxon>Dikarya</taxon>
        <taxon>Basidiomycota</taxon>
        <taxon>Agaricomycotina</taxon>
        <taxon>Agaricomycetes</taxon>
        <taxon>Agaricomycetidae</taxon>
        <taxon>Agaricales</taxon>
        <taxon>Agaricineae</taxon>
        <taxon>Strophariaceae</taxon>
        <taxon>Psilocybe</taxon>
    </lineage>
</organism>
<gene>
    <name evidence="1" type="ORF">D9619_000566</name>
</gene>
<evidence type="ECO:0000313" key="2">
    <source>
        <dbReference type="Proteomes" id="UP000567179"/>
    </source>
</evidence>
<reference evidence="1 2" key="1">
    <citation type="journal article" date="2020" name="ISME J.">
        <title>Uncovering the hidden diversity of litter-decomposition mechanisms in mushroom-forming fungi.</title>
        <authorList>
            <person name="Floudas D."/>
            <person name="Bentzer J."/>
            <person name="Ahren D."/>
            <person name="Johansson T."/>
            <person name="Persson P."/>
            <person name="Tunlid A."/>
        </authorList>
    </citation>
    <scope>NUCLEOTIDE SEQUENCE [LARGE SCALE GENOMIC DNA]</scope>
    <source>
        <strain evidence="1 2">CBS 101986</strain>
    </source>
</reference>
<dbReference type="OrthoDB" id="3033202at2759"/>
<sequence>MTVNSSRSKTTQEFSHKSTNGSVDLRLFSEICSQFITNRFQDARYKHVQGEPWKQTFPAYIAGVIRKSDYGISMAIVALALVARYQDALLLRSCCCAHTVDEACRLFLIAYIIAGKVLYDEHISRRFWRRVSDEQYSCASLGRLEMQFYDMVDWRVRIDLVAYAMTFGEVMQSYRNIASLQHLPKENSPAYQRIKTALRSTRPSRNITNPISRSGGRGAIDEEMAYQVLRSFQGGTSVQLTTFNVKTRKHRSAIA</sequence>
<dbReference type="GO" id="GO:0016538">
    <property type="term" value="F:cyclin-dependent protein serine/threonine kinase regulator activity"/>
    <property type="evidence" value="ECO:0007669"/>
    <property type="project" value="TreeGrafter"/>
</dbReference>
<dbReference type="Gene3D" id="1.10.472.10">
    <property type="entry name" value="Cyclin-like"/>
    <property type="match status" value="1"/>
</dbReference>
<evidence type="ECO:0000313" key="1">
    <source>
        <dbReference type="EMBL" id="KAF5321925.1"/>
    </source>
</evidence>
<dbReference type="InterPro" id="IPR013922">
    <property type="entry name" value="Cyclin_PHO80-like"/>
</dbReference>
<dbReference type="PANTHER" id="PTHR15615">
    <property type="match status" value="1"/>
</dbReference>
<dbReference type="EMBL" id="JAACJJ010000028">
    <property type="protein sequence ID" value="KAF5321925.1"/>
    <property type="molecule type" value="Genomic_DNA"/>
</dbReference>
<name>A0A8H5F319_9AGAR</name>
<comment type="caution">
    <text evidence="1">The sequence shown here is derived from an EMBL/GenBank/DDBJ whole genome shotgun (WGS) entry which is preliminary data.</text>
</comment>
<protein>
    <recommendedName>
        <fullName evidence="3">Cyclin N-terminal domain-containing protein</fullName>
    </recommendedName>
</protein>
<dbReference type="CDD" id="cd20557">
    <property type="entry name" value="CYCLIN_ScPCL1-like"/>
    <property type="match status" value="1"/>
</dbReference>
<keyword evidence="2" id="KW-1185">Reference proteome</keyword>
<dbReference type="GO" id="GO:0005634">
    <property type="term" value="C:nucleus"/>
    <property type="evidence" value="ECO:0007669"/>
    <property type="project" value="TreeGrafter"/>
</dbReference>
<dbReference type="Proteomes" id="UP000567179">
    <property type="component" value="Unassembled WGS sequence"/>
</dbReference>
<evidence type="ECO:0008006" key="3">
    <source>
        <dbReference type="Google" id="ProtNLM"/>
    </source>
</evidence>
<accession>A0A8H5F319</accession>
<dbReference type="GO" id="GO:0000307">
    <property type="term" value="C:cyclin-dependent protein kinase holoenzyme complex"/>
    <property type="evidence" value="ECO:0007669"/>
    <property type="project" value="TreeGrafter"/>
</dbReference>
<dbReference type="PANTHER" id="PTHR15615:SF108">
    <property type="entry name" value="PROTEIN CNPPD1"/>
    <property type="match status" value="1"/>
</dbReference>
<dbReference type="GO" id="GO:0019901">
    <property type="term" value="F:protein kinase binding"/>
    <property type="evidence" value="ECO:0007669"/>
    <property type="project" value="InterPro"/>
</dbReference>